<sequence>MNEQELNARNITMNHAQWRRWRWSHGGDGGGYAVEAVLSSSSVSCSQLVAAVSFVVTNRFSTGPRLKDIATMVNYILFEHPILIGSQNSSDQHTPPHISISTPDPGSHDSFSLDYCLRTESKHNLLPIEAERSGFRYIAFATTTTERSFETELKLV</sequence>
<protein>
    <submittedName>
        <fullName evidence="2">Uncharacterized protein</fullName>
    </submittedName>
</protein>
<feature type="region of interest" description="Disordered" evidence="1">
    <location>
        <begin position="88"/>
        <end position="107"/>
    </location>
</feature>
<feature type="compositionally biased region" description="Polar residues" evidence="1">
    <location>
        <begin position="88"/>
        <end position="104"/>
    </location>
</feature>
<accession>A0A3P6G434</accession>
<organism evidence="2">
    <name type="scientific">Brassica oleracea</name>
    <name type="common">Wild cabbage</name>
    <dbReference type="NCBI Taxonomy" id="3712"/>
    <lineage>
        <taxon>Eukaryota</taxon>
        <taxon>Viridiplantae</taxon>
        <taxon>Streptophyta</taxon>
        <taxon>Embryophyta</taxon>
        <taxon>Tracheophyta</taxon>
        <taxon>Spermatophyta</taxon>
        <taxon>Magnoliopsida</taxon>
        <taxon>eudicotyledons</taxon>
        <taxon>Gunneridae</taxon>
        <taxon>Pentapetalae</taxon>
        <taxon>rosids</taxon>
        <taxon>malvids</taxon>
        <taxon>Brassicales</taxon>
        <taxon>Brassicaceae</taxon>
        <taxon>Brassiceae</taxon>
        <taxon>Brassica</taxon>
    </lineage>
</organism>
<dbReference type="AlphaFoldDB" id="A0A3P6G434"/>
<proteinExistence type="predicted"/>
<reference evidence="2" key="1">
    <citation type="submission" date="2018-11" db="EMBL/GenBank/DDBJ databases">
        <authorList>
            <consortium name="Genoscope - CEA"/>
            <person name="William W."/>
        </authorList>
    </citation>
    <scope>NUCLEOTIDE SEQUENCE</scope>
</reference>
<name>A0A3P6G434_BRAOL</name>
<gene>
    <name evidence="2" type="ORF">BOLC6T35931H</name>
</gene>
<evidence type="ECO:0000313" key="2">
    <source>
        <dbReference type="EMBL" id="VDD60478.1"/>
    </source>
</evidence>
<evidence type="ECO:0000256" key="1">
    <source>
        <dbReference type="SAM" id="MobiDB-lite"/>
    </source>
</evidence>
<feature type="non-terminal residue" evidence="2">
    <location>
        <position position="156"/>
    </location>
</feature>
<dbReference type="EMBL" id="LR031880">
    <property type="protein sequence ID" value="VDD60478.1"/>
    <property type="molecule type" value="Genomic_DNA"/>
</dbReference>